<dbReference type="EMBL" id="CP067393">
    <property type="protein sequence ID" value="QQP86143.1"/>
    <property type="molecule type" value="Genomic_DNA"/>
</dbReference>
<feature type="coiled-coil region" evidence="1">
    <location>
        <begin position="212"/>
        <end position="239"/>
    </location>
</feature>
<proteinExistence type="predicted"/>
<gene>
    <name evidence="2" type="ORF">JHT90_02505</name>
</gene>
<sequence length="302" mass="33780">MQINDLKEGDILLFSAEKGSFISWAITFLTNAPVSHAAMYYNANNQSIIEETPPQVAINDAAKRFKERIIYVQRLDTNLPLQPVIDKATNYLNNAEPYDKYGLYIVGLLLIYKKVSLNTRAQKVVIRILKKLTASITNYIHEHKTPGKTPMVCSQFVAQCFADAGANYQLKFKNSVLQANDSSSLLEQAIKQLEVTSDYIFDTNNAIATTIKEDAETLCKELKEALEFNEQELANTGEDSTTSTSINNQLTDAIASFSLAHTETDNVLEAMKTFENQLSMYVFPGDLLLHCTNTKKVGEIKI</sequence>
<keyword evidence="1" id="KW-0175">Coiled coil</keyword>
<dbReference type="RefSeq" id="WP_201093692.1">
    <property type="nucleotide sequence ID" value="NZ_CP067393.1"/>
</dbReference>
<accession>A0A974NGB8</accession>
<dbReference type="Proteomes" id="UP000595278">
    <property type="component" value="Chromosome"/>
</dbReference>
<evidence type="ECO:0000256" key="1">
    <source>
        <dbReference type="SAM" id="Coils"/>
    </source>
</evidence>
<evidence type="ECO:0000313" key="2">
    <source>
        <dbReference type="EMBL" id="QQP86143.1"/>
    </source>
</evidence>
<dbReference type="AlphaFoldDB" id="A0A974NGB8"/>
<dbReference type="Gene3D" id="3.90.1720.10">
    <property type="entry name" value="endopeptidase domain like (from Nostoc punctiforme)"/>
    <property type="match status" value="1"/>
</dbReference>
<evidence type="ECO:0000313" key="3">
    <source>
        <dbReference type="Proteomes" id="UP000595278"/>
    </source>
</evidence>
<dbReference type="InterPro" id="IPR038765">
    <property type="entry name" value="Papain-like_cys_pep_sf"/>
</dbReference>
<keyword evidence="3" id="KW-1185">Reference proteome</keyword>
<dbReference type="SUPFAM" id="SSF54001">
    <property type="entry name" value="Cysteine proteinases"/>
    <property type="match status" value="1"/>
</dbReference>
<protein>
    <submittedName>
        <fullName evidence="2">Uncharacterized protein</fullName>
    </submittedName>
</protein>
<name>A0A974NGB8_9GAMM</name>
<organism evidence="2 3">
    <name type="scientific">Entomomonas asaccharolytica</name>
    <dbReference type="NCBI Taxonomy" id="2785331"/>
    <lineage>
        <taxon>Bacteria</taxon>
        <taxon>Pseudomonadati</taxon>
        <taxon>Pseudomonadota</taxon>
        <taxon>Gammaproteobacteria</taxon>
        <taxon>Pseudomonadales</taxon>
        <taxon>Pseudomonadaceae</taxon>
        <taxon>Entomomonas</taxon>
    </lineage>
</organism>
<dbReference type="KEGG" id="eaz:JHT90_02505"/>
<reference evidence="2 3" key="1">
    <citation type="submission" date="2021-01" db="EMBL/GenBank/DDBJ databases">
        <title>Entomomonas sp. F2A isolated from a house cricket (Acheta domesticus).</title>
        <authorList>
            <person name="Spergser J."/>
            <person name="Busse H.-J."/>
        </authorList>
    </citation>
    <scope>NUCLEOTIDE SEQUENCE [LARGE SCALE GENOMIC DNA]</scope>
    <source>
        <strain evidence="2 3">F2A</strain>
    </source>
</reference>